<dbReference type="AlphaFoldDB" id="A0A3P4B0B0"/>
<evidence type="ECO:0000313" key="2">
    <source>
        <dbReference type="Proteomes" id="UP000277294"/>
    </source>
</evidence>
<gene>
    <name evidence="1" type="primary">pht5_5</name>
    <name evidence="1" type="ORF">PIGHUM_01158</name>
</gene>
<proteinExistence type="predicted"/>
<organism evidence="1 2">
    <name type="scientific">Pigmentiphaga humi</name>
    <dbReference type="NCBI Taxonomy" id="2478468"/>
    <lineage>
        <taxon>Bacteria</taxon>
        <taxon>Pseudomonadati</taxon>
        <taxon>Pseudomonadota</taxon>
        <taxon>Betaproteobacteria</taxon>
        <taxon>Burkholderiales</taxon>
        <taxon>Alcaligenaceae</taxon>
        <taxon>Pigmentiphaga</taxon>
    </lineage>
</organism>
<sequence length="293" mass="32502">MAPSIKLHTLLADYPVTLPLKRGDVPLQGIEFDFVPVGKASGEFKRVVRDLEFDVAELAIITFLIAKAAGKPLALLPAVMVGRFQHPFLIHDRSRGKLEPADLGGRRVGIRSYSVTTGAWVRGILANDYGVDLDTVRWVTFEEPHVAEFHDPSNVERAAPGKKMIDMLLAGEIDAAVAGDGLPADDRIQTVIPDPQAAARDWQARHGALQINHMVVVRESLMRERPEAVREVYRALSESRRQAVAAGAADLPFGIEANRRNLEVAIDYAFQQRLIPRRYTVDELFLDPVRDFA</sequence>
<dbReference type="Proteomes" id="UP000277294">
    <property type="component" value="Unassembled WGS sequence"/>
</dbReference>
<dbReference type="GO" id="GO:0018796">
    <property type="term" value="F:4,5-dihydroxyphthalate decarboxylase activity"/>
    <property type="evidence" value="ECO:0007669"/>
    <property type="project" value="UniProtKB-EC"/>
</dbReference>
<keyword evidence="1" id="KW-0456">Lyase</keyword>
<dbReference type="OrthoDB" id="8689594at2"/>
<dbReference type="SUPFAM" id="SSF53850">
    <property type="entry name" value="Periplasmic binding protein-like II"/>
    <property type="match status" value="1"/>
</dbReference>
<dbReference type="RefSeq" id="WP_124078456.1">
    <property type="nucleotide sequence ID" value="NZ_UWPJ01000010.1"/>
</dbReference>
<name>A0A3P4B0B0_9BURK</name>
<dbReference type="EC" id="4.1.1.55" evidence="1"/>
<dbReference type="EMBL" id="UWPJ01000010">
    <property type="protein sequence ID" value="VCU69098.1"/>
    <property type="molecule type" value="Genomic_DNA"/>
</dbReference>
<protein>
    <submittedName>
        <fullName evidence="1">4,5-dihydroxyphthalate decarboxylase</fullName>
        <ecNumber evidence="1">4.1.1.55</ecNumber>
    </submittedName>
</protein>
<accession>A0A3P4B0B0</accession>
<keyword evidence="2" id="KW-1185">Reference proteome</keyword>
<reference evidence="1 2" key="1">
    <citation type="submission" date="2018-10" db="EMBL/GenBank/DDBJ databases">
        <authorList>
            <person name="Criscuolo A."/>
        </authorList>
    </citation>
    <scope>NUCLEOTIDE SEQUENCE [LARGE SCALE GENOMIC DNA]</scope>
    <source>
        <strain evidence="1">DnA1</strain>
    </source>
</reference>
<dbReference type="Gene3D" id="3.40.190.10">
    <property type="entry name" value="Periplasmic binding protein-like II"/>
    <property type="match status" value="2"/>
</dbReference>
<evidence type="ECO:0000313" key="1">
    <source>
        <dbReference type="EMBL" id="VCU69098.1"/>
    </source>
</evidence>